<dbReference type="PRINTS" id="PR01217">
    <property type="entry name" value="PRICHEXTENSN"/>
</dbReference>
<dbReference type="GO" id="GO:0071944">
    <property type="term" value="C:cell periphery"/>
    <property type="evidence" value="ECO:0007669"/>
    <property type="project" value="TreeGrafter"/>
</dbReference>
<dbReference type="STRING" id="180498.A0A067JWD7"/>
<dbReference type="GO" id="GO:0009723">
    <property type="term" value="P:response to ethylene"/>
    <property type="evidence" value="ECO:0007669"/>
    <property type="project" value="TreeGrafter"/>
</dbReference>
<feature type="compositionally biased region" description="Basic and acidic residues" evidence="2">
    <location>
        <begin position="112"/>
        <end position="136"/>
    </location>
</feature>
<name>A0A067JWD7_JATCU</name>
<dbReference type="KEGG" id="jcu:105643298"/>
<feature type="region of interest" description="Disordered" evidence="2">
    <location>
        <begin position="26"/>
        <end position="216"/>
    </location>
</feature>
<protein>
    <recommendedName>
        <fullName evidence="6">Proline-rich protein 3-like</fullName>
    </recommendedName>
</protein>
<sequence>MASTRFFFSSSILLLSFLVIASAADYSSTPTPESVKPEDGSKYNPKPEPVNVRPDDHYSPAHKCKTAKPEDGHSPKPKPDNVKPDNDYSPKPKPEEDNVNPDHYGYSPKPQAETEKLEDVYSPKPKPEEDNVKIDHSVYGPKPESESETWKPVDGYTPKSKQDNVELEGYGTKSKQDNLKPEDREYSSKPNVEQPKVTAPKPETVKPDYGLLPKPDTAKPGYGYGRRLENPLAIAIEGLVLCKSGSSYVPVEGAVARITCAALDKNGNRTPPISCLTGASDAKGYFFKLLSVLGLNDDNIKLTDCKVQLEKSPLKTCNVATDVNKGITGALISSYRILHDKKIKLYSVGPFFYTPGPEPKSSTTPTGY</sequence>
<accession>A0A067JWD7</accession>
<dbReference type="OrthoDB" id="852053at2759"/>
<dbReference type="PANTHER" id="PTHR33470:SF40">
    <property type="entry name" value="PROTEIN SEED AND ROOT HAIR PROTECTIVE PROTEIN"/>
    <property type="match status" value="1"/>
</dbReference>
<evidence type="ECO:0008006" key="6">
    <source>
        <dbReference type="Google" id="ProtNLM"/>
    </source>
</evidence>
<feature type="compositionally biased region" description="Basic and acidic residues" evidence="2">
    <location>
        <begin position="67"/>
        <end position="96"/>
    </location>
</feature>
<dbReference type="EMBL" id="KK914782">
    <property type="protein sequence ID" value="KDP28197.1"/>
    <property type="molecule type" value="Genomic_DNA"/>
</dbReference>
<evidence type="ECO:0000256" key="2">
    <source>
        <dbReference type="SAM" id="MobiDB-lite"/>
    </source>
</evidence>
<gene>
    <name evidence="4" type="ORF">JCGZ_13968</name>
</gene>
<feature type="signal peptide" evidence="3">
    <location>
        <begin position="1"/>
        <end position="23"/>
    </location>
</feature>
<dbReference type="AlphaFoldDB" id="A0A067JWD7"/>
<evidence type="ECO:0000256" key="3">
    <source>
        <dbReference type="SAM" id="SignalP"/>
    </source>
</evidence>
<proteinExistence type="predicted"/>
<dbReference type="Proteomes" id="UP000027138">
    <property type="component" value="Unassembled WGS sequence"/>
</dbReference>
<feature type="compositionally biased region" description="Basic and acidic residues" evidence="2">
    <location>
        <begin position="174"/>
        <end position="187"/>
    </location>
</feature>
<reference evidence="4 5" key="1">
    <citation type="journal article" date="2014" name="PLoS ONE">
        <title>Global Analysis of Gene Expression Profiles in Physic Nut (Jatropha curcas L.) Seedlings Exposed to Salt Stress.</title>
        <authorList>
            <person name="Zhang L."/>
            <person name="Zhang C."/>
            <person name="Wu P."/>
            <person name="Chen Y."/>
            <person name="Li M."/>
            <person name="Jiang H."/>
            <person name="Wu G."/>
        </authorList>
    </citation>
    <scope>NUCLEOTIDE SEQUENCE [LARGE SCALE GENOMIC DNA]</scope>
    <source>
        <strain evidence="5">cv. GZQX0401</strain>
        <tissue evidence="4">Young leaves</tissue>
    </source>
</reference>
<keyword evidence="5" id="KW-1185">Reference proteome</keyword>
<evidence type="ECO:0000313" key="4">
    <source>
        <dbReference type="EMBL" id="KDP28197.1"/>
    </source>
</evidence>
<keyword evidence="1 3" id="KW-0732">Signal</keyword>
<evidence type="ECO:0000256" key="1">
    <source>
        <dbReference type="ARBA" id="ARBA00022729"/>
    </source>
</evidence>
<dbReference type="PANTHER" id="PTHR33470">
    <property type="entry name" value="OS01G0164075 PROTEIN"/>
    <property type="match status" value="1"/>
</dbReference>
<feature type="chain" id="PRO_5001639028" description="Proline-rich protein 3-like" evidence="3">
    <location>
        <begin position="24"/>
        <end position="368"/>
    </location>
</feature>
<dbReference type="Pfam" id="PF01190">
    <property type="entry name" value="Pollen_Ole_e_1"/>
    <property type="match status" value="1"/>
</dbReference>
<organism evidence="4 5">
    <name type="scientific">Jatropha curcas</name>
    <name type="common">Barbados nut</name>
    <dbReference type="NCBI Taxonomy" id="180498"/>
    <lineage>
        <taxon>Eukaryota</taxon>
        <taxon>Viridiplantae</taxon>
        <taxon>Streptophyta</taxon>
        <taxon>Embryophyta</taxon>
        <taxon>Tracheophyta</taxon>
        <taxon>Spermatophyta</taxon>
        <taxon>Magnoliopsida</taxon>
        <taxon>eudicotyledons</taxon>
        <taxon>Gunneridae</taxon>
        <taxon>Pentapetalae</taxon>
        <taxon>rosids</taxon>
        <taxon>fabids</taxon>
        <taxon>Malpighiales</taxon>
        <taxon>Euphorbiaceae</taxon>
        <taxon>Crotonoideae</taxon>
        <taxon>Jatropheae</taxon>
        <taxon>Jatropha</taxon>
    </lineage>
</organism>
<evidence type="ECO:0000313" key="5">
    <source>
        <dbReference type="Proteomes" id="UP000027138"/>
    </source>
</evidence>